<evidence type="ECO:0000256" key="2">
    <source>
        <dbReference type="ARBA" id="ARBA00022842"/>
    </source>
</evidence>
<dbReference type="EMBL" id="AM458038">
    <property type="protein sequence ID" value="CAN78939.1"/>
    <property type="molecule type" value="Genomic_DNA"/>
</dbReference>
<dbReference type="Gene3D" id="1.50.10.130">
    <property type="entry name" value="Terpene synthase, N-terminal domain"/>
    <property type="match status" value="1"/>
</dbReference>
<evidence type="ECO:0000259" key="4">
    <source>
        <dbReference type="Pfam" id="PF03936"/>
    </source>
</evidence>
<evidence type="ECO:0000313" key="5">
    <source>
        <dbReference type="EMBL" id="CAN78939.1"/>
    </source>
</evidence>
<dbReference type="SUPFAM" id="SSF48239">
    <property type="entry name" value="Terpenoid cyclases/Protein prenyltransferases"/>
    <property type="match status" value="1"/>
</dbReference>
<dbReference type="GO" id="GO:0010333">
    <property type="term" value="F:terpene synthase activity"/>
    <property type="evidence" value="ECO:0007669"/>
    <property type="project" value="InterPro"/>
</dbReference>
<accession>A5BFS3</accession>
<dbReference type="InterPro" id="IPR036965">
    <property type="entry name" value="Terpene_synth_N_sf"/>
</dbReference>
<dbReference type="InterPro" id="IPR005630">
    <property type="entry name" value="Terpene_synthase_metal-bd"/>
</dbReference>
<dbReference type="GO" id="GO:0016114">
    <property type="term" value="P:terpenoid biosynthetic process"/>
    <property type="evidence" value="ECO:0007669"/>
    <property type="project" value="InterPro"/>
</dbReference>
<keyword evidence="2" id="KW-0460">Magnesium</keyword>
<proteinExistence type="predicted"/>
<protein>
    <recommendedName>
        <fullName evidence="6">Valencene synthase</fullName>
    </recommendedName>
</protein>
<feature type="domain" description="Terpene synthase metal-binding" evidence="4">
    <location>
        <begin position="157"/>
        <end position="287"/>
    </location>
</feature>
<feature type="domain" description="Terpene synthase N-terminal" evidence="3">
    <location>
        <begin position="4"/>
        <end position="95"/>
    </location>
</feature>
<gene>
    <name evidence="5" type="ORF">VITISV_029481</name>
</gene>
<evidence type="ECO:0008006" key="6">
    <source>
        <dbReference type="Google" id="ProtNLM"/>
    </source>
</evidence>
<dbReference type="Pfam" id="PF03936">
    <property type="entry name" value="Terpene_synth_C"/>
    <property type="match status" value="1"/>
</dbReference>
<evidence type="ECO:0000256" key="1">
    <source>
        <dbReference type="ARBA" id="ARBA00022723"/>
    </source>
</evidence>
<keyword evidence="1" id="KW-0479">Metal-binding</keyword>
<dbReference type="Pfam" id="PF01397">
    <property type="entry name" value="Terpene_synth"/>
    <property type="match status" value="1"/>
</dbReference>
<dbReference type="GO" id="GO:0000287">
    <property type="term" value="F:magnesium ion binding"/>
    <property type="evidence" value="ECO:0007669"/>
    <property type="project" value="InterPro"/>
</dbReference>
<dbReference type="InterPro" id="IPR008949">
    <property type="entry name" value="Isoprenoid_synthase_dom_sf"/>
</dbReference>
<dbReference type="InterPro" id="IPR001906">
    <property type="entry name" value="Terpene_synth_N"/>
</dbReference>
<dbReference type="InterPro" id="IPR008930">
    <property type="entry name" value="Terpenoid_cyclase/PrenylTrfase"/>
</dbReference>
<dbReference type="AlphaFoldDB" id="A5BFS3"/>
<evidence type="ECO:0000259" key="3">
    <source>
        <dbReference type="Pfam" id="PF01397"/>
    </source>
</evidence>
<dbReference type="PANTHER" id="PTHR31225">
    <property type="entry name" value="OS04G0344100 PROTEIN-RELATED"/>
    <property type="match status" value="1"/>
</dbReference>
<dbReference type="InterPro" id="IPR050148">
    <property type="entry name" value="Terpene_synthase-like"/>
</dbReference>
<name>A5BFS3_VITVI</name>
<organism evidence="5">
    <name type="scientific">Vitis vinifera</name>
    <name type="common">Grape</name>
    <dbReference type="NCBI Taxonomy" id="29760"/>
    <lineage>
        <taxon>Eukaryota</taxon>
        <taxon>Viridiplantae</taxon>
        <taxon>Streptophyta</taxon>
        <taxon>Embryophyta</taxon>
        <taxon>Tracheophyta</taxon>
        <taxon>Spermatophyta</taxon>
        <taxon>Magnoliopsida</taxon>
        <taxon>eudicotyledons</taxon>
        <taxon>Gunneridae</taxon>
        <taxon>Pentapetalae</taxon>
        <taxon>rosids</taxon>
        <taxon>Vitales</taxon>
        <taxon>Vitaceae</taxon>
        <taxon>Viteae</taxon>
        <taxon>Vitis</taxon>
    </lineage>
</organism>
<dbReference type="PANTHER" id="PTHR31225:SF241">
    <property type="entry name" value="TERPENE SYNTHASE FAMILY, METAL-BINDING DOMAIN PROTEIN"/>
    <property type="match status" value="1"/>
</dbReference>
<reference evidence="5" key="1">
    <citation type="journal article" date="2007" name="PLoS ONE">
        <title>The first genome sequence of an elite grapevine cultivar (Pinot noir Vitis vinifera L.): coping with a highly heterozygous genome.</title>
        <authorList>
            <person name="Velasco R."/>
            <person name="Zharkikh A."/>
            <person name="Troggio M."/>
            <person name="Cartwright D.A."/>
            <person name="Cestaro A."/>
            <person name="Pruss D."/>
            <person name="Pindo M."/>
            <person name="FitzGerald L.M."/>
            <person name="Vezzulli S."/>
            <person name="Reid J."/>
            <person name="Malacarne G."/>
            <person name="Iliev D."/>
            <person name="Coppola G."/>
            <person name="Wardell B."/>
            <person name="Micheletti D."/>
            <person name="Macalma T."/>
            <person name="Facci M."/>
            <person name="Mitchell J.T."/>
            <person name="Perazzolli M."/>
            <person name="Eldredge G."/>
            <person name="Gatto P."/>
            <person name="Oyzerski R."/>
            <person name="Moretto M."/>
            <person name="Gutin N."/>
            <person name="Stefanini M."/>
            <person name="Chen Y."/>
            <person name="Segala C."/>
            <person name="Davenport C."/>
            <person name="Dematte L."/>
            <person name="Mraz A."/>
            <person name="Battilana J."/>
            <person name="Stormo K."/>
            <person name="Costa F."/>
            <person name="Tao Q."/>
            <person name="Si-Ammour A."/>
            <person name="Harkins T."/>
            <person name="Lackey A."/>
            <person name="Perbost C."/>
            <person name="Taillon B."/>
            <person name="Stella A."/>
            <person name="Solovyev V."/>
            <person name="Fawcett J.A."/>
            <person name="Sterck L."/>
            <person name="Vandepoele K."/>
            <person name="Grando S.M."/>
            <person name="Toppo S."/>
            <person name="Moser C."/>
            <person name="Lanchbury J."/>
            <person name="Bogden R."/>
            <person name="Skolnick M."/>
            <person name="Sgaramella V."/>
            <person name="Bhatnagar S.K."/>
            <person name="Fontana P."/>
            <person name="Gutin A."/>
            <person name="Van de Peer Y."/>
            <person name="Salamini F."/>
            <person name="Viola R."/>
        </authorList>
    </citation>
    <scope>NUCLEOTIDE SEQUENCE</scope>
</reference>
<sequence>MEGDIYNFSLQFQLLRQAGFNSSCGMFNEFKDEKGNFKKALVSDVRGMLGLYEAVHLRVNGEDILDEALAFTTTHLRSMVGHLEYHLAEQVAHALKQPIRKGSERLEARWFMSIYQIRGRLLLDTWGLPGFKVSVESDMTQSSHIRLDTYRDESDTRWDVNSIDHLLEYMKHCYVALLDVYKEIEEEMEKEGNQYRVQNAIEAMKNLVRAYFHEAKWFHEGSIPTMEEYMRIALVTSGYHMLTTMSFIGMGEIVTKEAFDWVISDPKIITASAVICRLMDDISSYKVPSYNGKALIYIGGHGGEL</sequence>
<dbReference type="Gene3D" id="1.10.600.10">
    <property type="entry name" value="Farnesyl Diphosphate Synthase"/>
    <property type="match status" value="1"/>
</dbReference>
<dbReference type="SUPFAM" id="SSF48576">
    <property type="entry name" value="Terpenoid synthases"/>
    <property type="match status" value="1"/>
</dbReference>